<evidence type="ECO:0000256" key="10">
    <source>
        <dbReference type="PIRSR" id="PIRSR602401-1"/>
    </source>
</evidence>
<accession>A0AAV1DNC4</accession>
<keyword evidence="9" id="KW-0472">Membrane</keyword>
<dbReference type="FunFam" id="1.10.630.10:FF:000011">
    <property type="entry name" value="Cytochrome P450 83B1"/>
    <property type="match status" value="1"/>
</dbReference>
<protein>
    <submittedName>
        <fullName evidence="12">OLC1v1009085C1</fullName>
    </submittedName>
</protein>
<dbReference type="Pfam" id="PF00067">
    <property type="entry name" value="p450"/>
    <property type="match status" value="1"/>
</dbReference>
<keyword evidence="5 10" id="KW-0479">Metal-binding</keyword>
<dbReference type="PRINTS" id="PR00463">
    <property type="entry name" value="EP450I"/>
</dbReference>
<dbReference type="GO" id="GO:0020037">
    <property type="term" value="F:heme binding"/>
    <property type="evidence" value="ECO:0007669"/>
    <property type="project" value="InterPro"/>
</dbReference>
<evidence type="ECO:0000313" key="12">
    <source>
        <dbReference type="EMBL" id="CAI9109284.1"/>
    </source>
</evidence>
<gene>
    <name evidence="12" type="ORF">OLC1_LOCUS17216</name>
</gene>
<evidence type="ECO:0000256" key="4">
    <source>
        <dbReference type="ARBA" id="ARBA00022617"/>
    </source>
</evidence>
<dbReference type="PRINTS" id="PR00385">
    <property type="entry name" value="P450"/>
</dbReference>
<dbReference type="InterPro" id="IPR017972">
    <property type="entry name" value="Cyt_P450_CS"/>
</dbReference>
<evidence type="ECO:0000256" key="6">
    <source>
        <dbReference type="ARBA" id="ARBA00023002"/>
    </source>
</evidence>
<dbReference type="InterPro" id="IPR001128">
    <property type="entry name" value="Cyt_P450"/>
</dbReference>
<evidence type="ECO:0000256" key="8">
    <source>
        <dbReference type="ARBA" id="ARBA00023033"/>
    </source>
</evidence>
<evidence type="ECO:0000313" key="13">
    <source>
        <dbReference type="Proteomes" id="UP001161247"/>
    </source>
</evidence>
<comment type="subcellular location">
    <subcellularLocation>
        <location evidence="2">Membrane</location>
    </subcellularLocation>
</comment>
<comment type="cofactor">
    <cofactor evidence="1 10">
        <name>heme</name>
        <dbReference type="ChEBI" id="CHEBI:30413"/>
    </cofactor>
</comment>
<dbReference type="SUPFAM" id="SSF48264">
    <property type="entry name" value="Cytochrome P450"/>
    <property type="match status" value="1"/>
</dbReference>
<keyword evidence="6 11" id="KW-0560">Oxidoreductase</keyword>
<keyword evidence="13" id="KW-1185">Reference proteome</keyword>
<dbReference type="InterPro" id="IPR036396">
    <property type="entry name" value="Cyt_P450_sf"/>
</dbReference>
<evidence type="ECO:0000256" key="3">
    <source>
        <dbReference type="ARBA" id="ARBA00010617"/>
    </source>
</evidence>
<dbReference type="GO" id="GO:0005506">
    <property type="term" value="F:iron ion binding"/>
    <property type="evidence" value="ECO:0007669"/>
    <property type="project" value="InterPro"/>
</dbReference>
<evidence type="ECO:0000256" key="5">
    <source>
        <dbReference type="ARBA" id="ARBA00022723"/>
    </source>
</evidence>
<dbReference type="PANTHER" id="PTHR47943:SF2">
    <property type="entry name" value="CYTOCHROME P450"/>
    <property type="match status" value="1"/>
</dbReference>
<dbReference type="GO" id="GO:0016705">
    <property type="term" value="F:oxidoreductase activity, acting on paired donors, with incorporation or reduction of molecular oxygen"/>
    <property type="evidence" value="ECO:0007669"/>
    <property type="project" value="InterPro"/>
</dbReference>
<dbReference type="PANTHER" id="PTHR47943">
    <property type="entry name" value="CYTOCHROME P450 93A3-LIKE"/>
    <property type="match status" value="1"/>
</dbReference>
<dbReference type="AlphaFoldDB" id="A0AAV1DNC4"/>
<proteinExistence type="inferred from homology"/>
<dbReference type="InterPro" id="IPR002401">
    <property type="entry name" value="Cyt_P450_E_grp-I"/>
</dbReference>
<sequence>MMIGIQLISLAFFLAAFCFLLQEMFFMKKRKRLPPGPKGLPILGHLHMLGKNPHQDLCKLARKHGPIMHLQFGFVPAIIVSSPEAAEKFLKTYDHVFASRPHHESSWYVGYGQRNLTFGPYGSYWRNMRKLCIIQLLSKQKINSFLPMRKKEVGALVESLKRAASDSSAVDLTAAISSLGANMSCLMIFGKKYMDKDIGDRGFKHVIKEAMRMGAIPNLGDFFPGLGVLDLQGITRKMKALSKVFDRFFERIIDEHLQSKEHKEPKDFVDIMLEIMQSGQSEFKFDHRNIKAVLLDMLVATTDSSGTAVEWALSELLRHPESMKKLQKELGEKIGMDRTVEETELESLEYLNMVLKETMRLHPVGPLMLPHESMEDCEVDGFRIPKKSRILVNIWAIGRDPNVWPDPERFMPERFEKDDVDFRGQDFRLIPFGSGRRSCPGLHLGFTVFRFLLAQLVHCFDWKLAYDIQPNELDMSEVFGLVTSRAQPLRVIPKYRLEG</sequence>
<evidence type="ECO:0000256" key="7">
    <source>
        <dbReference type="ARBA" id="ARBA00023004"/>
    </source>
</evidence>
<feature type="binding site" description="axial binding residue" evidence="10">
    <location>
        <position position="439"/>
    </location>
    <ligand>
        <name>heme</name>
        <dbReference type="ChEBI" id="CHEBI:30413"/>
    </ligand>
    <ligandPart>
        <name>Fe</name>
        <dbReference type="ChEBI" id="CHEBI:18248"/>
    </ligandPart>
</feature>
<evidence type="ECO:0000256" key="11">
    <source>
        <dbReference type="RuleBase" id="RU000461"/>
    </source>
</evidence>
<dbReference type="Gene3D" id="1.10.630.10">
    <property type="entry name" value="Cytochrome P450"/>
    <property type="match status" value="1"/>
</dbReference>
<keyword evidence="4 10" id="KW-0349">Heme</keyword>
<organism evidence="12 13">
    <name type="scientific">Oldenlandia corymbosa var. corymbosa</name>
    <dbReference type="NCBI Taxonomy" id="529605"/>
    <lineage>
        <taxon>Eukaryota</taxon>
        <taxon>Viridiplantae</taxon>
        <taxon>Streptophyta</taxon>
        <taxon>Embryophyta</taxon>
        <taxon>Tracheophyta</taxon>
        <taxon>Spermatophyta</taxon>
        <taxon>Magnoliopsida</taxon>
        <taxon>eudicotyledons</taxon>
        <taxon>Gunneridae</taxon>
        <taxon>Pentapetalae</taxon>
        <taxon>asterids</taxon>
        <taxon>lamiids</taxon>
        <taxon>Gentianales</taxon>
        <taxon>Rubiaceae</taxon>
        <taxon>Rubioideae</taxon>
        <taxon>Spermacoceae</taxon>
        <taxon>Hedyotis-Oldenlandia complex</taxon>
        <taxon>Oldenlandia</taxon>
    </lineage>
</organism>
<reference evidence="12" key="1">
    <citation type="submission" date="2023-03" db="EMBL/GenBank/DDBJ databases">
        <authorList>
            <person name="Julca I."/>
        </authorList>
    </citation>
    <scope>NUCLEOTIDE SEQUENCE</scope>
</reference>
<evidence type="ECO:0000256" key="9">
    <source>
        <dbReference type="ARBA" id="ARBA00023136"/>
    </source>
</evidence>
<dbReference type="GO" id="GO:0004497">
    <property type="term" value="F:monooxygenase activity"/>
    <property type="evidence" value="ECO:0007669"/>
    <property type="project" value="UniProtKB-KW"/>
</dbReference>
<evidence type="ECO:0000256" key="1">
    <source>
        <dbReference type="ARBA" id="ARBA00001971"/>
    </source>
</evidence>
<name>A0AAV1DNC4_OLDCO</name>
<dbReference type="PROSITE" id="PS00086">
    <property type="entry name" value="CYTOCHROME_P450"/>
    <property type="match status" value="1"/>
</dbReference>
<dbReference type="Proteomes" id="UP001161247">
    <property type="component" value="Chromosome 6"/>
</dbReference>
<dbReference type="EMBL" id="OX459123">
    <property type="protein sequence ID" value="CAI9109284.1"/>
    <property type="molecule type" value="Genomic_DNA"/>
</dbReference>
<dbReference type="CDD" id="cd11072">
    <property type="entry name" value="CYP71-like"/>
    <property type="match status" value="1"/>
</dbReference>
<comment type="similarity">
    <text evidence="3 11">Belongs to the cytochrome P450 family.</text>
</comment>
<keyword evidence="7 10" id="KW-0408">Iron</keyword>
<keyword evidence="8 11" id="KW-0503">Monooxygenase</keyword>
<evidence type="ECO:0000256" key="2">
    <source>
        <dbReference type="ARBA" id="ARBA00004370"/>
    </source>
</evidence>
<dbReference type="GO" id="GO:0016020">
    <property type="term" value="C:membrane"/>
    <property type="evidence" value="ECO:0007669"/>
    <property type="project" value="UniProtKB-SubCell"/>
</dbReference>